<dbReference type="NCBIfam" id="TIGR00368">
    <property type="entry name" value="YifB family Mg chelatase-like AAA ATPase"/>
    <property type="match status" value="1"/>
</dbReference>
<comment type="caution">
    <text evidence="6">The sequence shown here is derived from an EMBL/GenBank/DDBJ whole genome shotgun (WGS) entry which is preliminary data.</text>
</comment>
<keyword evidence="7" id="KW-1185">Reference proteome</keyword>
<dbReference type="Proteomes" id="UP000494245">
    <property type="component" value="Unassembled WGS sequence"/>
</dbReference>
<dbReference type="PANTHER" id="PTHR32039:SF7">
    <property type="entry name" value="COMPETENCE PROTEIN COMM"/>
    <property type="match status" value="1"/>
</dbReference>
<organism evidence="6 7">
    <name type="scientific">Fundidesulfovibrio magnetotacticus</name>
    <dbReference type="NCBI Taxonomy" id="2730080"/>
    <lineage>
        <taxon>Bacteria</taxon>
        <taxon>Pseudomonadati</taxon>
        <taxon>Thermodesulfobacteriota</taxon>
        <taxon>Desulfovibrionia</taxon>
        <taxon>Desulfovibrionales</taxon>
        <taxon>Desulfovibrionaceae</taxon>
        <taxon>Fundidesulfovibrio</taxon>
    </lineage>
</organism>
<dbReference type="CDD" id="cd00009">
    <property type="entry name" value="AAA"/>
    <property type="match status" value="1"/>
</dbReference>
<sequence length="429" mass="45739">MALSRALTAALAGVEAHPVVLEADLARQGMPSFTMVGLAEGAVRESKERVFAALKNRGYRLPPSRITVNLAPADVRKEGSGYDLPLALGLLAAAEALRPEALDGYYFAGELSLTGEVKPVPGILPLADLARRQGARGLLVPAANAQEACVAKGLDVFALETLDQAVRFLAGEETIAPTAFDESVLEQDHGPFPLDFSEVKGQEHAKRAIEIAAAGGHNLLFMGPPGSGKTMLAGRIPTVLPPLSFDEALEVTRVYSVAGELARGGRLITRRPFRSPHHTISDAGLIGGGGIPRPGEVSMAHRGVLFLDELPEFKKSVLEVLRQPIEDGRVTIARAAVSLTYPAEFMLVAAMNPCPTGFRVGDQRLEAQIAQHLGHLPRASGPGHARRLCGPHAPSTGTGRRLRPLPRRFSQGRTSQAHFEARRVHQACT</sequence>
<protein>
    <submittedName>
        <fullName evidence="6">Competence protein ComM</fullName>
    </submittedName>
</protein>
<evidence type="ECO:0000256" key="2">
    <source>
        <dbReference type="ARBA" id="ARBA00022741"/>
    </source>
</evidence>
<keyword evidence="2" id="KW-0547">Nucleotide-binding</keyword>
<dbReference type="InterPro" id="IPR000523">
    <property type="entry name" value="Mg_chelatse_chII-like_cat_dom"/>
</dbReference>
<dbReference type="RefSeq" id="WP_235956949.1">
    <property type="nucleotide sequence ID" value="NZ_BLTE01000011.1"/>
</dbReference>
<dbReference type="Pfam" id="PF01078">
    <property type="entry name" value="Mg_chelatase"/>
    <property type="match status" value="1"/>
</dbReference>
<dbReference type="SUPFAM" id="SSF54211">
    <property type="entry name" value="Ribosomal protein S5 domain 2-like"/>
    <property type="match status" value="1"/>
</dbReference>
<dbReference type="GO" id="GO:0005524">
    <property type="term" value="F:ATP binding"/>
    <property type="evidence" value="ECO:0007669"/>
    <property type="project" value="UniProtKB-KW"/>
</dbReference>
<dbReference type="PRINTS" id="PR01657">
    <property type="entry name" value="MCMFAMILY"/>
</dbReference>
<dbReference type="PANTHER" id="PTHR32039">
    <property type="entry name" value="MAGNESIUM-CHELATASE SUBUNIT CHLI"/>
    <property type="match status" value="1"/>
</dbReference>
<name>A0A6V8LSK4_9BACT</name>
<dbReference type="Pfam" id="PF13541">
    <property type="entry name" value="ChlI"/>
    <property type="match status" value="1"/>
</dbReference>
<evidence type="ECO:0000256" key="4">
    <source>
        <dbReference type="SAM" id="MobiDB-lite"/>
    </source>
</evidence>
<evidence type="ECO:0000259" key="5">
    <source>
        <dbReference type="SMART" id="SM00382"/>
    </source>
</evidence>
<dbReference type="InterPro" id="IPR020568">
    <property type="entry name" value="Ribosomal_Su5_D2-typ_SF"/>
</dbReference>
<feature type="domain" description="AAA+ ATPase" evidence="5">
    <location>
        <begin position="215"/>
        <end position="375"/>
    </location>
</feature>
<keyword evidence="3" id="KW-0067">ATP-binding</keyword>
<dbReference type="Gene3D" id="3.40.50.300">
    <property type="entry name" value="P-loop containing nucleotide triphosphate hydrolases"/>
    <property type="match status" value="1"/>
</dbReference>
<evidence type="ECO:0000313" key="6">
    <source>
        <dbReference type="EMBL" id="GFK94724.1"/>
    </source>
</evidence>
<evidence type="ECO:0000256" key="3">
    <source>
        <dbReference type="ARBA" id="ARBA00022840"/>
    </source>
</evidence>
<dbReference type="InterPro" id="IPR014721">
    <property type="entry name" value="Ribsml_uS5_D2-typ_fold_subgr"/>
</dbReference>
<dbReference type="GO" id="GO:0003677">
    <property type="term" value="F:DNA binding"/>
    <property type="evidence" value="ECO:0007669"/>
    <property type="project" value="InterPro"/>
</dbReference>
<reference evidence="6 7" key="2">
    <citation type="submission" date="2020-05" db="EMBL/GenBank/DDBJ databases">
        <title>Draft genome sequence of Desulfovibrio sp. strainFSS-1.</title>
        <authorList>
            <person name="Shimoshige H."/>
            <person name="Kobayashi H."/>
            <person name="Maekawa T."/>
        </authorList>
    </citation>
    <scope>NUCLEOTIDE SEQUENCE [LARGE SCALE GENOMIC DNA]</scope>
    <source>
        <strain evidence="6 7">SIID29052-01</strain>
    </source>
</reference>
<reference evidence="6 7" key="1">
    <citation type="submission" date="2020-04" db="EMBL/GenBank/DDBJ databases">
        <authorList>
            <consortium name="Desulfovibrio sp. FSS-1 genome sequencing consortium"/>
            <person name="Shimoshige H."/>
            <person name="Kobayashi H."/>
            <person name="Maekawa T."/>
        </authorList>
    </citation>
    <scope>NUCLEOTIDE SEQUENCE [LARGE SCALE GENOMIC DNA]</scope>
    <source>
        <strain evidence="6 7">SIID29052-01</strain>
    </source>
</reference>
<evidence type="ECO:0000256" key="1">
    <source>
        <dbReference type="ARBA" id="ARBA00006354"/>
    </source>
</evidence>
<dbReference type="SMART" id="SM00382">
    <property type="entry name" value="AAA"/>
    <property type="match status" value="1"/>
</dbReference>
<evidence type="ECO:0000313" key="7">
    <source>
        <dbReference type="Proteomes" id="UP000494245"/>
    </source>
</evidence>
<dbReference type="Gene3D" id="3.30.230.10">
    <property type="match status" value="1"/>
</dbReference>
<dbReference type="EMBL" id="BLTE01000011">
    <property type="protein sequence ID" value="GFK94724.1"/>
    <property type="molecule type" value="Genomic_DNA"/>
</dbReference>
<feature type="region of interest" description="Disordered" evidence="4">
    <location>
        <begin position="378"/>
        <end position="429"/>
    </location>
</feature>
<dbReference type="SUPFAM" id="SSF52540">
    <property type="entry name" value="P-loop containing nucleoside triphosphate hydrolases"/>
    <property type="match status" value="1"/>
</dbReference>
<accession>A0A6V8LSK4</accession>
<dbReference type="InterPro" id="IPR027417">
    <property type="entry name" value="P-loop_NTPase"/>
</dbReference>
<comment type="similarity">
    <text evidence="1">Belongs to the Mg-chelatase subunits D/I family. ComM subfamily.</text>
</comment>
<dbReference type="InterPro" id="IPR045006">
    <property type="entry name" value="CHLI-like"/>
</dbReference>
<gene>
    <name evidence="6" type="primary">comM_1</name>
    <name evidence="6" type="ORF">NNJEOMEG_02571</name>
</gene>
<dbReference type="InterPro" id="IPR001208">
    <property type="entry name" value="MCM_dom"/>
</dbReference>
<dbReference type="InterPro" id="IPR004482">
    <property type="entry name" value="Mg_chelat-rel"/>
</dbReference>
<dbReference type="AlphaFoldDB" id="A0A6V8LSK4"/>
<dbReference type="InterPro" id="IPR003593">
    <property type="entry name" value="AAA+_ATPase"/>
</dbReference>
<proteinExistence type="inferred from homology"/>